<keyword evidence="2" id="KW-0175">Coiled coil</keyword>
<dbReference type="InterPro" id="IPR004882">
    <property type="entry name" value="Luc7-rel"/>
</dbReference>
<dbReference type="EMBL" id="JAPWDV010000003">
    <property type="protein sequence ID" value="KAJ6216410.1"/>
    <property type="molecule type" value="Genomic_DNA"/>
</dbReference>
<dbReference type="Pfam" id="PF03194">
    <property type="entry name" value="LUC7"/>
    <property type="match status" value="1"/>
</dbReference>
<evidence type="ECO:0000313" key="5">
    <source>
        <dbReference type="Proteomes" id="UP001142055"/>
    </source>
</evidence>
<feature type="region of interest" description="Disordered" evidence="3">
    <location>
        <begin position="248"/>
        <end position="331"/>
    </location>
</feature>
<evidence type="ECO:0008006" key="6">
    <source>
        <dbReference type="Google" id="ProtNLM"/>
    </source>
</evidence>
<dbReference type="GO" id="GO:0005685">
    <property type="term" value="C:U1 snRNP"/>
    <property type="evidence" value="ECO:0007669"/>
    <property type="project" value="InterPro"/>
</dbReference>
<feature type="compositionally biased region" description="Basic and acidic residues" evidence="3">
    <location>
        <begin position="248"/>
        <end position="295"/>
    </location>
</feature>
<dbReference type="AlphaFoldDB" id="A0A9Q0M2Q1"/>
<dbReference type="GO" id="GO:0003729">
    <property type="term" value="F:mRNA binding"/>
    <property type="evidence" value="ECO:0007669"/>
    <property type="project" value="InterPro"/>
</dbReference>
<dbReference type="GO" id="GO:0006376">
    <property type="term" value="P:mRNA splice site recognition"/>
    <property type="evidence" value="ECO:0007669"/>
    <property type="project" value="InterPro"/>
</dbReference>
<reference evidence="4" key="1">
    <citation type="submission" date="2022-12" db="EMBL/GenBank/DDBJ databases">
        <title>Genome assemblies of Blomia tropicalis.</title>
        <authorList>
            <person name="Cui Y."/>
        </authorList>
    </citation>
    <scope>NUCLEOTIDE SEQUENCE</scope>
    <source>
        <tissue evidence="4">Adult mites</tissue>
    </source>
</reference>
<accession>A0A9Q0M2Q1</accession>
<sequence length="331" mass="39201">MARDAAKQLLDELMGRERNLGPNQQQLTLDWNDPSVCKHYLVNFCPNSLFTNTKADIGPCNLVHDDYLKREYRSKASKRERRSFEDEFIRFCQAQLNDVERKIKRAKQRLETSQIEKIQSQSTGLSSFSEENQEKFNALTEKIEKLLETIEKLGCEGKVEEAQEAMKLLDQYKDEKASIKREHQSGHWIQHKVEIGVAQEKQMEVCDVCGAFLIVNDVQQRVDDHLMGKQHVGYGRLKTALDELIEKRKHEDTSKSDDRVRNDGDYDRGRRDKRESRERDRYRDRNRSDRRDWDRHKRQRSRSPELKRKSRDRSRSRERHRSHGNSNGSNK</sequence>
<gene>
    <name evidence="4" type="ORF">RDWZM_007567</name>
</gene>
<dbReference type="OMA" id="HIAYTRI"/>
<keyword evidence="5" id="KW-1185">Reference proteome</keyword>
<organism evidence="4 5">
    <name type="scientific">Blomia tropicalis</name>
    <name type="common">Mite</name>
    <dbReference type="NCBI Taxonomy" id="40697"/>
    <lineage>
        <taxon>Eukaryota</taxon>
        <taxon>Metazoa</taxon>
        <taxon>Ecdysozoa</taxon>
        <taxon>Arthropoda</taxon>
        <taxon>Chelicerata</taxon>
        <taxon>Arachnida</taxon>
        <taxon>Acari</taxon>
        <taxon>Acariformes</taxon>
        <taxon>Sarcoptiformes</taxon>
        <taxon>Astigmata</taxon>
        <taxon>Glycyphagoidea</taxon>
        <taxon>Echimyopodidae</taxon>
        <taxon>Blomia</taxon>
    </lineage>
</organism>
<protein>
    <recommendedName>
        <fullName evidence="6">Luc7-like protein 3</fullName>
    </recommendedName>
</protein>
<dbReference type="Proteomes" id="UP001142055">
    <property type="component" value="Chromosome 3"/>
</dbReference>
<feature type="coiled-coil region" evidence="2">
    <location>
        <begin position="89"/>
        <end position="182"/>
    </location>
</feature>
<evidence type="ECO:0000313" key="4">
    <source>
        <dbReference type="EMBL" id="KAJ6216410.1"/>
    </source>
</evidence>
<feature type="compositionally biased region" description="Basic residues" evidence="3">
    <location>
        <begin position="308"/>
        <end position="323"/>
    </location>
</feature>
<comment type="similarity">
    <text evidence="1">Belongs to the Luc7 family.</text>
</comment>
<dbReference type="PANTHER" id="PTHR12375">
    <property type="entry name" value="RNA-BINDING PROTEIN LUC7-RELATED"/>
    <property type="match status" value="1"/>
</dbReference>
<comment type="caution">
    <text evidence="4">The sequence shown here is derived from an EMBL/GenBank/DDBJ whole genome shotgun (WGS) entry which is preliminary data.</text>
</comment>
<evidence type="ECO:0000256" key="2">
    <source>
        <dbReference type="SAM" id="Coils"/>
    </source>
</evidence>
<dbReference type="OrthoDB" id="10266921at2759"/>
<evidence type="ECO:0000256" key="1">
    <source>
        <dbReference type="ARBA" id="ARBA00005655"/>
    </source>
</evidence>
<proteinExistence type="inferred from homology"/>
<name>A0A9Q0M2Q1_BLOTA</name>
<evidence type="ECO:0000256" key="3">
    <source>
        <dbReference type="SAM" id="MobiDB-lite"/>
    </source>
</evidence>